<feature type="transmembrane region" description="Helical" evidence="1">
    <location>
        <begin position="128"/>
        <end position="148"/>
    </location>
</feature>
<evidence type="ECO:0000256" key="1">
    <source>
        <dbReference type="SAM" id="Phobius"/>
    </source>
</evidence>
<evidence type="ECO:0000313" key="3">
    <source>
        <dbReference type="EMBL" id="CZF81661.1"/>
    </source>
</evidence>
<keyword evidence="1" id="KW-1133">Transmembrane helix</keyword>
<dbReference type="Proteomes" id="UP000071641">
    <property type="component" value="Unassembled WGS sequence"/>
</dbReference>
<keyword evidence="4" id="KW-1185">Reference proteome</keyword>
<protein>
    <submittedName>
        <fullName evidence="3">Tripartite tricarboxylate transporter TctB family protein</fullName>
    </submittedName>
</protein>
<feature type="transmembrane region" description="Helical" evidence="1">
    <location>
        <begin position="12"/>
        <end position="30"/>
    </location>
</feature>
<accession>A0A128F5W2</accession>
<sequence length="150" mass="16189">MNQKSKDRLSAVVLAIIAVFIGATLIPGQVEDTQSIALSPRFFPYFGCALVGIGAVFLFISSFDKAAGEHETAAPKQSVGTWFRPLLTVLVIVLFISVFETYGFILSVSAMMFLLFLVNGVRRPAMLIIIPALVTLALYALFVIGLGMSV</sequence>
<keyword evidence="1" id="KW-0472">Membrane</keyword>
<evidence type="ECO:0000313" key="4">
    <source>
        <dbReference type="Proteomes" id="UP000071641"/>
    </source>
</evidence>
<dbReference type="STRING" id="1796497.GCE9029_02744"/>
<keyword evidence="1" id="KW-0812">Transmembrane</keyword>
<gene>
    <name evidence="3" type="ORF">GCE9029_02744</name>
</gene>
<organism evidence="3 4">
    <name type="scientific">Grimontia celer</name>
    <dbReference type="NCBI Taxonomy" id="1796497"/>
    <lineage>
        <taxon>Bacteria</taxon>
        <taxon>Pseudomonadati</taxon>
        <taxon>Pseudomonadota</taxon>
        <taxon>Gammaproteobacteria</taxon>
        <taxon>Vibrionales</taxon>
        <taxon>Vibrionaceae</taxon>
        <taxon>Grimontia</taxon>
    </lineage>
</organism>
<dbReference type="EMBL" id="FIZX01000002">
    <property type="protein sequence ID" value="CZF81661.1"/>
    <property type="molecule type" value="Genomic_DNA"/>
</dbReference>
<feature type="transmembrane region" description="Helical" evidence="1">
    <location>
        <begin position="42"/>
        <end position="60"/>
    </location>
</feature>
<dbReference type="Pfam" id="PF07331">
    <property type="entry name" value="TctB"/>
    <property type="match status" value="1"/>
</dbReference>
<proteinExistence type="predicted"/>
<name>A0A128F5W2_9GAMM</name>
<evidence type="ECO:0000259" key="2">
    <source>
        <dbReference type="Pfam" id="PF07331"/>
    </source>
</evidence>
<feature type="transmembrane region" description="Helical" evidence="1">
    <location>
        <begin position="81"/>
        <end position="98"/>
    </location>
</feature>
<feature type="domain" description="DUF1468" evidence="2">
    <location>
        <begin position="11"/>
        <end position="149"/>
    </location>
</feature>
<dbReference type="AlphaFoldDB" id="A0A128F5W2"/>
<dbReference type="OrthoDB" id="5918260at2"/>
<reference evidence="4" key="1">
    <citation type="submission" date="2016-02" db="EMBL/GenBank/DDBJ databases">
        <authorList>
            <person name="Rodrigo-Torres Lidia"/>
            <person name="Arahal R.David."/>
        </authorList>
    </citation>
    <scope>NUCLEOTIDE SEQUENCE [LARGE SCALE GENOMIC DNA]</scope>
    <source>
        <strain evidence="4">CECT 9029</strain>
    </source>
</reference>
<dbReference type="InterPro" id="IPR009936">
    <property type="entry name" value="DUF1468"/>
</dbReference>